<evidence type="ECO:0000256" key="2">
    <source>
        <dbReference type="RuleBase" id="RU366034"/>
    </source>
</evidence>
<dbReference type="GO" id="GO:0046872">
    <property type="term" value="F:metal ion binding"/>
    <property type="evidence" value="ECO:0007669"/>
    <property type="project" value="UniProtKB-KW"/>
</dbReference>
<dbReference type="SFLD" id="SFLDS00005">
    <property type="entry name" value="Isoprenoid_Synthase_Type_I"/>
    <property type="match status" value="1"/>
</dbReference>
<protein>
    <recommendedName>
        <fullName evidence="2">Terpene synthase</fullName>
        <ecNumber evidence="2">4.2.3.-</ecNumber>
    </recommendedName>
</protein>
<dbReference type="RefSeq" id="WP_095579238.1">
    <property type="nucleotide sequence ID" value="NZ_JAJQQS010000019.1"/>
</dbReference>
<keyword evidence="4" id="KW-1185">Reference proteome</keyword>
<dbReference type="EMBL" id="NSJV01000095">
    <property type="protein sequence ID" value="PAU49964.1"/>
    <property type="molecule type" value="Genomic_DNA"/>
</dbReference>
<dbReference type="EC" id="4.2.3.-" evidence="2"/>
<reference evidence="3 4" key="1">
    <citation type="submission" date="2017-08" db="EMBL/GenBank/DDBJ databases">
        <title>Genome sequence of Streptomyces albireticuli NRRL B-1670.</title>
        <authorList>
            <person name="Graham D.E."/>
            <person name="Mahan K.M."/>
            <person name="Klingeman D.M."/>
            <person name="Hettich R.L."/>
            <person name="Parry R.J."/>
            <person name="Spain J.C."/>
        </authorList>
    </citation>
    <scope>NUCLEOTIDE SEQUENCE [LARGE SCALE GENOMIC DNA]</scope>
    <source>
        <strain evidence="3 4">NRRL B-1670</strain>
    </source>
</reference>
<dbReference type="InterPro" id="IPR008949">
    <property type="entry name" value="Isoprenoid_synthase_dom_sf"/>
</dbReference>
<keyword evidence="1 2" id="KW-0456">Lyase</keyword>
<dbReference type="SFLD" id="SFLDG01020">
    <property type="entry name" value="Terpene_Cyclase_Like_2"/>
    <property type="match status" value="1"/>
</dbReference>
<comment type="caution">
    <text evidence="3">The sequence shown here is derived from an EMBL/GenBank/DDBJ whole genome shotgun (WGS) entry which is preliminary data.</text>
</comment>
<evidence type="ECO:0000313" key="3">
    <source>
        <dbReference type="EMBL" id="PAU49964.1"/>
    </source>
</evidence>
<comment type="similarity">
    <text evidence="2">Belongs to the terpene synthase family.</text>
</comment>
<dbReference type="Gene3D" id="1.10.600.10">
    <property type="entry name" value="Farnesyl Diphosphate Synthase"/>
    <property type="match status" value="1"/>
</dbReference>
<evidence type="ECO:0000313" key="4">
    <source>
        <dbReference type="Proteomes" id="UP000218944"/>
    </source>
</evidence>
<dbReference type="PANTHER" id="PTHR35201">
    <property type="entry name" value="TERPENE SYNTHASE"/>
    <property type="match status" value="1"/>
</dbReference>
<gene>
    <name evidence="3" type="ORF">CK936_05025</name>
</gene>
<dbReference type="Proteomes" id="UP000218944">
    <property type="component" value="Unassembled WGS sequence"/>
</dbReference>
<comment type="cofactor">
    <cofactor evidence="2">
        <name>Mg(2+)</name>
        <dbReference type="ChEBI" id="CHEBI:18420"/>
    </cofactor>
</comment>
<dbReference type="PANTHER" id="PTHR35201:SF4">
    <property type="entry name" value="BETA-PINACENE SYNTHASE-RELATED"/>
    <property type="match status" value="1"/>
</dbReference>
<dbReference type="AlphaFoldDB" id="A0A2A2DEK8"/>
<sequence length="335" mass="38639">MPRPDARLPHLPPDGFRLPDRYYGGICPYADRTRAAYRRWCAELTHISEDGRERYVRQELCRCASLAYPNPASYERAAACNLFFLWLTAFDDFYGLCDASELVDLRDRCVDLLRGARPRPADPPILRQAAELRTMCAPLMPERWLDRYAAAIDGYFRKGLEPEAAFRRARRMPTVAEARDFRLHTIAIFPSLRMVEMELDLPLPPGVTDHPVIRRIERALTRISIWQNDAYSYRKESARPEEAADTVNLVLLLQHEGRSEDDAWAELRRIHDADVAEFTALADDLPDFGTRQADVRRYVEHLALVVSGIEVYYRDARRYTVGGDWVDEYMLPTGS</sequence>
<organism evidence="3 4">
    <name type="scientific">Streptomyces albireticuli</name>
    <dbReference type="NCBI Taxonomy" id="1940"/>
    <lineage>
        <taxon>Bacteria</taxon>
        <taxon>Bacillati</taxon>
        <taxon>Actinomycetota</taxon>
        <taxon>Actinomycetes</taxon>
        <taxon>Kitasatosporales</taxon>
        <taxon>Streptomycetaceae</taxon>
        <taxon>Streptomyces</taxon>
    </lineage>
</organism>
<dbReference type="SUPFAM" id="SSF48576">
    <property type="entry name" value="Terpenoid synthases"/>
    <property type="match status" value="1"/>
</dbReference>
<keyword evidence="2" id="KW-0460">Magnesium</keyword>
<accession>A0A2A2DEK8</accession>
<evidence type="ECO:0000256" key="1">
    <source>
        <dbReference type="ARBA" id="ARBA00023239"/>
    </source>
</evidence>
<dbReference type="GO" id="GO:0010333">
    <property type="term" value="F:terpene synthase activity"/>
    <property type="evidence" value="ECO:0007669"/>
    <property type="project" value="InterPro"/>
</dbReference>
<dbReference type="InterPro" id="IPR034686">
    <property type="entry name" value="Terpene_cyclase-like_2"/>
</dbReference>
<name>A0A2A2DEK8_9ACTN</name>
<keyword evidence="2" id="KW-0479">Metal-binding</keyword>
<dbReference type="Pfam" id="PF19086">
    <property type="entry name" value="Terpene_syn_C_2"/>
    <property type="match status" value="1"/>
</dbReference>
<proteinExistence type="inferred from homology"/>